<keyword evidence="2 3" id="KW-0539">Nucleus</keyword>
<dbReference type="EMBL" id="JAAAID010000323">
    <property type="protein sequence ID" value="KAG0018937.1"/>
    <property type="molecule type" value="Genomic_DNA"/>
</dbReference>
<dbReference type="Proteomes" id="UP000703661">
    <property type="component" value="Unassembled WGS sequence"/>
</dbReference>
<dbReference type="InterPro" id="IPR036910">
    <property type="entry name" value="HMG_box_dom_sf"/>
</dbReference>
<protein>
    <recommendedName>
        <fullName evidence="5">HMG box domain-containing protein</fullName>
    </recommendedName>
</protein>
<feature type="DNA-binding region" description="HMG box" evidence="3">
    <location>
        <begin position="108"/>
        <end position="172"/>
    </location>
</feature>
<reference evidence="6" key="1">
    <citation type="journal article" date="2020" name="Fungal Divers.">
        <title>Resolving the Mortierellaceae phylogeny through synthesis of multi-gene phylogenetics and phylogenomics.</title>
        <authorList>
            <person name="Vandepol N."/>
            <person name="Liber J."/>
            <person name="Desiro A."/>
            <person name="Na H."/>
            <person name="Kennedy M."/>
            <person name="Barry K."/>
            <person name="Grigoriev I.V."/>
            <person name="Miller A.N."/>
            <person name="O'Donnell K."/>
            <person name="Stajich J.E."/>
            <person name="Bonito G."/>
        </authorList>
    </citation>
    <scope>NUCLEOTIDE SEQUENCE</scope>
    <source>
        <strain evidence="6">NRRL 2769</strain>
    </source>
</reference>
<feature type="compositionally biased region" description="Polar residues" evidence="4">
    <location>
        <begin position="243"/>
        <end position="276"/>
    </location>
</feature>
<dbReference type="PROSITE" id="PS50118">
    <property type="entry name" value="HMG_BOX_2"/>
    <property type="match status" value="1"/>
</dbReference>
<name>A0A9P6MYV4_9FUNG</name>
<dbReference type="PANTHER" id="PTHR45789">
    <property type="entry name" value="FI18025P1"/>
    <property type="match status" value="1"/>
</dbReference>
<proteinExistence type="predicted"/>
<dbReference type="InterPro" id="IPR051356">
    <property type="entry name" value="SOX/SOX-like_TF"/>
</dbReference>
<evidence type="ECO:0000256" key="3">
    <source>
        <dbReference type="PROSITE-ProRule" id="PRU00267"/>
    </source>
</evidence>
<dbReference type="AlphaFoldDB" id="A0A9P6MYV4"/>
<comment type="caution">
    <text evidence="6">The sequence shown here is derived from an EMBL/GenBank/DDBJ whole genome shotgun (WGS) entry which is preliminary data.</text>
</comment>
<feature type="compositionally biased region" description="Polar residues" evidence="4">
    <location>
        <begin position="85"/>
        <end position="102"/>
    </location>
</feature>
<feature type="region of interest" description="Disordered" evidence="4">
    <location>
        <begin position="243"/>
        <end position="292"/>
    </location>
</feature>
<gene>
    <name evidence="6" type="ORF">BGZ80_006537</name>
</gene>
<accession>A0A9P6MYV4</accession>
<keyword evidence="7" id="KW-1185">Reference proteome</keyword>
<dbReference type="CDD" id="cd01389">
    <property type="entry name" value="HMG-box_ROX1-like"/>
    <property type="match status" value="1"/>
</dbReference>
<dbReference type="InterPro" id="IPR009071">
    <property type="entry name" value="HMG_box_dom"/>
</dbReference>
<keyword evidence="1 3" id="KW-0238">DNA-binding</keyword>
<sequence length="553" mass="59884">MNTYDKQQERRKRRPSSASISTKLSACSSTLSFSASHSSIASSTTSFTTPLTTSSTSSTSTSPNPVSNTNLALTCIPITPITDMVPSTNDSSNPITPLQTVTRRSKGPPRPSNSFILYRKDQVPLFPKMTAAELSRVIGAKWADETPEVKARYAKLAKESARLHAAAYPGYRYSPQKRDNSSARAVRAAKSAQAALKLTAPGMEFASRPTFTSQHSQECPTFMRIPNSYPYPTNKVNNTPLSTSAPSSFFRQPTRTSGSFQVNQGNLMESSFQLPPSRTKKRTPFRSPHRQTKAMTASPSLFFVSSHDQKPLVPFVPSAPSAPSALPTASGSSGLHISLTAMNWPESVGTVAPLPGPTGAHPSLMSMNSSNYIYSSAGNLNMPSYSSEKGVPSSIYLNQLMNADITAAMGMNPPNRETTHNSSLDNSPYVQPVSSDIDYQALIFSGLPCPIPKYTQSSHEQYRSFPMMKTESVFLSPAMMEQDMDVSPVLSVCSSYSSTMSSYSPSMSSYSSSMFSSLLQDRHAGLAANDKQMDSQDKTQADLVAQLLGQQLF</sequence>
<evidence type="ECO:0000313" key="6">
    <source>
        <dbReference type="EMBL" id="KAG0018937.1"/>
    </source>
</evidence>
<feature type="domain" description="HMG box" evidence="5">
    <location>
        <begin position="108"/>
        <end position="172"/>
    </location>
</feature>
<feature type="region of interest" description="Disordered" evidence="4">
    <location>
        <begin position="43"/>
        <end position="69"/>
    </location>
</feature>
<dbReference type="SMART" id="SM00398">
    <property type="entry name" value="HMG"/>
    <property type="match status" value="1"/>
</dbReference>
<feature type="region of interest" description="Disordered" evidence="4">
    <location>
        <begin position="83"/>
        <end position="114"/>
    </location>
</feature>
<feature type="compositionally biased region" description="Basic residues" evidence="4">
    <location>
        <begin position="278"/>
        <end position="292"/>
    </location>
</feature>
<evidence type="ECO:0000256" key="4">
    <source>
        <dbReference type="SAM" id="MobiDB-lite"/>
    </source>
</evidence>
<dbReference type="GO" id="GO:0000981">
    <property type="term" value="F:DNA-binding transcription factor activity, RNA polymerase II-specific"/>
    <property type="evidence" value="ECO:0007669"/>
    <property type="project" value="TreeGrafter"/>
</dbReference>
<organism evidence="6 7">
    <name type="scientific">Entomortierella chlamydospora</name>
    <dbReference type="NCBI Taxonomy" id="101097"/>
    <lineage>
        <taxon>Eukaryota</taxon>
        <taxon>Fungi</taxon>
        <taxon>Fungi incertae sedis</taxon>
        <taxon>Mucoromycota</taxon>
        <taxon>Mortierellomycotina</taxon>
        <taxon>Mortierellomycetes</taxon>
        <taxon>Mortierellales</taxon>
        <taxon>Mortierellaceae</taxon>
        <taxon>Entomortierella</taxon>
    </lineage>
</organism>
<dbReference type="PANTHER" id="PTHR45789:SF2">
    <property type="entry name" value="FI18025P1"/>
    <property type="match status" value="1"/>
</dbReference>
<dbReference type="GO" id="GO:0000978">
    <property type="term" value="F:RNA polymerase II cis-regulatory region sequence-specific DNA binding"/>
    <property type="evidence" value="ECO:0007669"/>
    <property type="project" value="TreeGrafter"/>
</dbReference>
<dbReference type="Pfam" id="PF00505">
    <property type="entry name" value="HMG_box"/>
    <property type="match status" value="1"/>
</dbReference>
<feature type="region of interest" description="Disordered" evidence="4">
    <location>
        <begin position="1"/>
        <end position="22"/>
    </location>
</feature>
<dbReference type="SUPFAM" id="SSF47095">
    <property type="entry name" value="HMG-box"/>
    <property type="match status" value="1"/>
</dbReference>
<evidence type="ECO:0000256" key="1">
    <source>
        <dbReference type="ARBA" id="ARBA00023125"/>
    </source>
</evidence>
<evidence type="ECO:0000259" key="5">
    <source>
        <dbReference type="PROSITE" id="PS50118"/>
    </source>
</evidence>
<evidence type="ECO:0000313" key="7">
    <source>
        <dbReference type="Proteomes" id="UP000703661"/>
    </source>
</evidence>
<dbReference type="GO" id="GO:0005634">
    <property type="term" value="C:nucleus"/>
    <property type="evidence" value="ECO:0007669"/>
    <property type="project" value="UniProtKB-UniRule"/>
</dbReference>
<dbReference type="Gene3D" id="1.10.30.10">
    <property type="entry name" value="High mobility group box domain"/>
    <property type="match status" value="1"/>
</dbReference>
<evidence type="ECO:0000256" key="2">
    <source>
        <dbReference type="ARBA" id="ARBA00023242"/>
    </source>
</evidence>